<dbReference type="Proteomes" id="UP001223520">
    <property type="component" value="Chromosome"/>
</dbReference>
<feature type="coiled-coil region" evidence="1">
    <location>
        <begin position="17"/>
        <end position="44"/>
    </location>
</feature>
<dbReference type="EMBL" id="CP124543">
    <property type="protein sequence ID" value="WGV28664.1"/>
    <property type="molecule type" value="Genomic_DNA"/>
</dbReference>
<sequence>MADKELKQLMESNAKTAQAILDEIADARQERQELREGMIQLQNAVTRLTNVQEIITNLLVSLDGDRPTILKKLSALEDKVDELLQQQPKHE</sequence>
<gene>
    <name evidence="2" type="ORF">QI031_14885</name>
</gene>
<protein>
    <submittedName>
        <fullName evidence="2">Uncharacterized protein</fullName>
    </submittedName>
</protein>
<evidence type="ECO:0000313" key="3">
    <source>
        <dbReference type="Proteomes" id="UP001223520"/>
    </source>
</evidence>
<dbReference type="RefSeq" id="WP_281485889.1">
    <property type="nucleotide sequence ID" value="NZ_CP124543.1"/>
</dbReference>
<organism evidence="2 3">
    <name type="scientific">Halotia branconii CENA392</name>
    <dbReference type="NCBI Taxonomy" id="1539056"/>
    <lineage>
        <taxon>Bacteria</taxon>
        <taxon>Bacillati</taxon>
        <taxon>Cyanobacteriota</taxon>
        <taxon>Cyanophyceae</taxon>
        <taxon>Nostocales</taxon>
        <taxon>Nodulariaceae</taxon>
        <taxon>Halotia</taxon>
    </lineage>
</organism>
<accession>A0AAJ6PC69</accession>
<keyword evidence="1" id="KW-0175">Coiled coil</keyword>
<dbReference type="KEGG" id="hbq:QI031_14885"/>
<reference evidence="2 3" key="1">
    <citation type="journal article" date="2023" name="Limnol Oceanogr Lett">
        <title>Environmental adaptations by the intertidal Antarctic cyanobacterium Halotia branconii CENA392 as revealed using long-read genome sequencing.</title>
        <authorList>
            <person name="Dextro R.B."/>
            <person name="Delbaje E."/>
            <person name="Freitas P.N.N."/>
            <person name="Geraldes V."/>
            <person name="Pinto E."/>
            <person name="Long P.F."/>
            <person name="Fiore M.F."/>
        </authorList>
    </citation>
    <scope>NUCLEOTIDE SEQUENCE [LARGE SCALE GENOMIC DNA]</scope>
    <source>
        <strain evidence="2 3">CENA392</strain>
    </source>
</reference>
<evidence type="ECO:0000313" key="2">
    <source>
        <dbReference type="EMBL" id="WGV28664.1"/>
    </source>
</evidence>
<name>A0AAJ6PC69_9CYAN</name>
<keyword evidence="3" id="KW-1185">Reference proteome</keyword>
<evidence type="ECO:0000256" key="1">
    <source>
        <dbReference type="SAM" id="Coils"/>
    </source>
</evidence>
<dbReference type="AlphaFoldDB" id="A0AAJ6PC69"/>
<proteinExistence type="predicted"/>